<protein>
    <recommendedName>
        <fullName evidence="3">C2H2-type domain-containing protein</fullName>
    </recommendedName>
</protein>
<accession>A0A4Y2U5K1</accession>
<dbReference type="AlphaFoldDB" id="A0A4Y2U5K1"/>
<proteinExistence type="predicted"/>
<organism evidence="1 2">
    <name type="scientific">Araneus ventricosus</name>
    <name type="common">Orbweaver spider</name>
    <name type="synonym">Epeira ventricosa</name>
    <dbReference type="NCBI Taxonomy" id="182803"/>
    <lineage>
        <taxon>Eukaryota</taxon>
        <taxon>Metazoa</taxon>
        <taxon>Ecdysozoa</taxon>
        <taxon>Arthropoda</taxon>
        <taxon>Chelicerata</taxon>
        <taxon>Arachnida</taxon>
        <taxon>Araneae</taxon>
        <taxon>Araneomorphae</taxon>
        <taxon>Entelegynae</taxon>
        <taxon>Araneoidea</taxon>
        <taxon>Araneidae</taxon>
        <taxon>Araneus</taxon>
    </lineage>
</organism>
<gene>
    <name evidence="1" type="ORF">AVEN_49494_1</name>
</gene>
<comment type="caution">
    <text evidence="1">The sequence shown here is derived from an EMBL/GenBank/DDBJ whole genome shotgun (WGS) entry which is preliminary data.</text>
</comment>
<keyword evidence="2" id="KW-1185">Reference proteome</keyword>
<reference evidence="1 2" key="1">
    <citation type="journal article" date="2019" name="Sci. Rep.">
        <title>Orb-weaving spider Araneus ventricosus genome elucidates the spidroin gene catalogue.</title>
        <authorList>
            <person name="Kono N."/>
            <person name="Nakamura H."/>
            <person name="Ohtoshi R."/>
            <person name="Moran D.A.P."/>
            <person name="Shinohara A."/>
            <person name="Yoshida Y."/>
            <person name="Fujiwara M."/>
            <person name="Mori M."/>
            <person name="Tomita M."/>
            <person name="Arakawa K."/>
        </authorList>
    </citation>
    <scope>NUCLEOTIDE SEQUENCE [LARGE SCALE GENOMIC DNA]</scope>
</reference>
<evidence type="ECO:0008006" key="3">
    <source>
        <dbReference type="Google" id="ProtNLM"/>
    </source>
</evidence>
<dbReference type="EMBL" id="BGPR01033070">
    <property type="protein sequence ID" value="GBO06867.1"/>
    <property type="molecule type" value="Genomic_DNA"/>
</dbReference>
<sequence length="184" mass="21003">MQRKKCCSPASSGLFRILKEHFIPPPIKMTQTSNDIIASEEGEFIELSLRLGLNLNVPVNRFLKMPFDCFCPSIKSQLSARTCGSCSLYHASLKSANRHKKIVHGEKSQKACLVRPLRIAARRANELMCVIKYVESMEDAEWLNEKEVCQDSFREESDEVVTEGGSNIITDMEKWLQQPWSTYE</sequence>
<dbReference type="OrthoDB" id="2433005at2759"/>
<evidence type="ECO:0000313" key="1">
    <source>
        <dbReference type="EMBL" id="GBO06867.1"/>
    </source>
</evidence>
<evidence type="ECO:0000313" key="2">
    <source>
        <dbReference type="Proteomes" id="UP000499080"/>
    </source>
</evidence>
<name>A0A4Y2U5K1_ARAVE</name>
<dbReference type="Proteomes" id="UP000499080">
    <property type="component" value="Unassembled WGS sequence"/>
</dbReference>